<feature type="compositionally biased region" description="Acidic residues" evidence="1">
    <location>
        <begin position="1"/>
        <end position="10"/>
    </location>
</feature>
<organism evidence="3 4">
    <name type="scientific">Skeletonema marinoi</name>
    <dbReference type="NCBI Taxonomy" id="267567"/>
    <lineage>
        <taxon>Eukaryota</taxon>
        <taxon>Sar</taxon>
        <taxon>Stramenopiles</taxon>
        <taxon>Ochrophyta</taxon>
        <taxon>Bacillariophyta</taxon>
        <taxon>Coscinodiscophyceae</taxon>
        <taxon>Thalassiosirophycidae</taxon>
        <taxon>Thalassiosirales</taxon>
        <taxon>Skeletonemataceae</taxon>
        <taxon>Skeletonema</taxon>
        <taxon>Skeletonema marinoi-dohrnii complex</taxon>
    </lineage>
</organism>
<keyword evidence="2" id="KW-0472">Membrane</keyword>
<keyword evidence="2" id="KW-1133">Transmembrane helix</keyword>
<gene>
    <name evidence="3" type="ORF">QTG54_009433</name>
</gene>
<keyword evidence="2" id="KW-0812">Transmembrane</keyword>
<evidence type="ECO:0000313" key="3">
    <source>
        <dbReference type="EMBL" id="KAK1739674.1"/>
    </source>
</evidence>
<keyword evidence="4" id="KW-1185">Reference proteome</keyword>
<evidence type="ECO:0000313" key="4">
    <source>
        <dbReference type="Proteomes" id="UP001224775"/>
    </source>
</evidence>
<feature type="region of interest" description="Disordered" evidence="1">
    <location>
        <begin position="1"/>
        <end position="26"/>
    </location>
</feature>
<sequence length="99" mass="11260">MANNNDDENNDPQKNQNDDENIESQMNTLLDKQFFDPDSDSNQDNWFALLVKNDYEAAEAIYVGIIGIVGVIVSQEMLRYFKYGGEYIPFGHVSSGNLF</sequence>
<accession>A0AAD8Y4S6</accession>
<proteinExistence type="predicted"/>
<name>A0AAD8Y4S6_9STRA</name>
<reference evidence="3" key="1">
    <citation type="submission" date="2023-06" db="EMBL/GenBank/DDBJ databases">
        <title>Survivors Of The Sea: Transcriptome response of Skeletonema marinoi to long-term dormancy.</title>
        <authorList>
            <person name="Pinder M.I.M."/>
            <person name="Kourtchenko O."/>
            <person name="Robertson E.K."/>
            <person name="Larsson T."/>
            <person name="Maumus F."/>
            <person name="Osuna-Cruz C.M."/>
            <person name="Vancaester E."/>
            <person name="Stenow R."/>
            <person name="Vandepoele K."/>
            <person name="Ploug H."/>
            <person name="Bruchert V."/>
            <person name="Godhe A."/>
            <person name="Topel M."/>
        </authorList>
    </citation>
    <scope>NUCLEOTIDE SEQUENCE</scope>
    <source>
        <strain evidence="3">R05AC</strain>
    </source>
</reference>
<evidence type="ECO:0000256" key="2">
    <source>
        <dbReference type="SAM" id="Phobius"/>
    </source>
</evidence>
<evidence type="ECO:0000256" key="1">
    <source>
        <dbReference type="SAM" id="MobiDB-lite"/>
    </source>
</evidence>
<dbReference type="Proteomes" id="UP001224775">
    <property type="component" value="Unassembled WGS sequence"/>
</dbReference>
<feature type="transmembrane region" description="Helical" evidence="2">
    <location>
        <begin position="60"/>
        <end position="78"/>
    </location>
</feature>
<dbReference type="EMBL" id="JATAAI010000017">
    <property type="protein sequence ID" value="KAK1739674.1"/>
    <property type="molecule type" value="Genomic_DNA"/>
</dbReference>
<dbReference type="AlphaFoldDB" id="A0AAD8Y4S6"/>
<protein>
    <submittedName>
        <fullName evidence="3">Uncharacterized protein</fullName>
    </submittedName>
</protein>
<comment type="caution">
    <text evidence="3">The sequence shown here is derived from an EMBL/GenBank/DDBJ whole genome shotgun (WGS) entry which is preliminary data.</text>
</comment>